<keyword evidence="1" id="KW-0732">Signal</keyword>
<dbReference type="EMBL" id="GGFJ01013686">
    <property type="protein sequence ID" value="MBW62827.1"/>
    <property type="molecule type" value="Transcribed_RNA"/>
</dbReference>
<sequence>MLLMLLMLLILLLPMITSSRWARVVALMHVVSFALIGRRYRWSRIVLPLGTEQLIVDTRRLEAIQILQTHPHILVQDFH</sequence>
<reference evidence="2" key="1">
    <citation type="submission" date="2018-01" db="EMBL/GenBank/DDBJ databases">
        <title>An insight into the sialome of Amazonian anophelines.</title>
        <authorList>
            <person name="Ribeiro J.M."/>
            <person name="Scarpassa V."/>
            <person name="Calvo E."/>
        </authorList>
    </citation>
    <scope>NUCLEOTIDE SEQUENCE</scope>
    <source>
        <tissue evidence="2">Salivary glands</tissue>
    </source>
</reference>
<feature type="signal peptide" evidence="1">
    <location>
        <begin position="1"/>
        <end position="19"/>
    </location>
</feature>
<feature type="chain" id="PRO_5014695186" evidence="1">
    <location>
        <begin position="20"/>
        <end position="79"/>
    </location>
</feature>
<name>A0A2M4CBX4_9DIPT</name>
<evidence type="ECO:0000313" key="2">
    <source>
        <dbReference type="EMBL" id="MBW62827.1"/>
    </source>
</evidence>
<accession>A0A2M4CBX4</accession>
<evidence type="ECO:0000256" key="1">
    <source>
        <dbReference type="SAM" id="SignalP"/>
    </source>
</evidence>
<dbReference type="AlphaFoldDB" id="A0A2M4CBX4"/>
<protein>
    <submittedName>
        <fullName evidence="2">Putative secreted protein</fullName>
    </submittedName>
</protein>
<organism evidence="2">
    <name type="scientific">Anopheles marajoara</name>
    <dbReference type="NCBI Taxonomy" id="58244"/>
    <lineage>
        <taxon>Eukaryota</taxon>
        <taxon>Metazoa</taxon>
        <taxon>Ecdysozoa</taxon>
        <taxon>Arthropoda</taxon>
        <taxon>Hexapoda</taxon>
        <taxon>Insecta</taxon>
        <taxon>Pterygota</taxon>
        <taxon>Neoptera</taxon>
        <taxon>Endopterygota</taxon>
        <taxon>Diptera</taxon>
        <taxon>Nematocera</taxon>
        <taxon>Culicoidea</taxon>
        <taxon>Culicidae</taxon>
        <taxon>Anophelinae</taxon>
        <taxon>Anopheles</taxon>
    </lineage>
</organism>
<proteinExistence type="predicted"/>